<dbReference type="Proteomes" id="UP000620127">
    <property type="component" value="Unassembled WGS sequence"/>
</dbReference>
<dbReference type="Pfam" id="PF00005">
    <property type="entry name" value="ABC_tran"/>
    <property type="match status" value="1"/>
</dbReference>
<evidence type="ECO:0000256" key="2">
    <source>
        <dbReference type="ARBA" id="ARBA00022475"/>
    </source>
</evidence>
<keyword evidence="2" id="KW-0472">Membrane</keyword>
<evidence type="ECO:0000256" key="3">
    <source>
        <dbReference type="ARBA" id="ARBA00022741"/>
    </source>
</evidence>
<evidence type="ECO:0000256" key="1">
    <source>
        <dbReference type="ARBA" id="ARBA00022448"/>
    </source>
</evidence>
<keyword evidence="1" id="KW-0813">Transport</keyword>
<dbReference type="CDD" id="cd03230">
    <property type="entry name" value="ABC_DR_subfamily_A"/>
    <property type="match status" value="1"/>
</dbReference>
<name>A0ABQ2XGK1_9BURK</name>
<dbReference type="PROSITE" id="PS50893">
    <property type="entry name" value="ABC_TRANSPORTER_2"/>
    <property type="match status" value="1"/>
</dbReference>
<dbReference type="InterPro" id="IPR017871">
    <property type="entry name" value="ABC_transporter-like_CS"/>
</dbReference>
<reference evidence="7" key="1">
    <citation type="journal article" date="2019" name="Int. J. Syst. Evol. Microbiol.">
        <title>The Global Catalogue of Microorganisms (GCM) 10K type strain sequencing project: providing services to taxonomists for standard genome sequencing and annotation.</title>
        <authorList>
            <consortium name="The Broad Institute Genomics Platform"/>
            <consortium name="The Broad Institute Genome Sequencing Center for Infectious Disease"/>
            <person name="Wu L."/>
            <person name="Ma J."/>
        </authorList>
    </citation>
    <scope>NUCLEOTIDE SEQUENCE [LARGE SCALE GENOMIC DNA]</scope>
    <source>
        <strain evidence="7">KCTC 23916</strain>
    </source>
</reference>
<keyword evidence="2" id="KW-1003">Cell membrane</keyword>
<organism evidence="6 7">
    <name type="scientific">Undibacterium macrobrachii</name>
    <dbReference type="NCBI Taxonomy" id="1119058"/>
    <lineage>
        <taxon>Bacteria</taxon>
        <taxon>Pseudomonadati</taxon>
        <taxon>Pseudomonadota</taxon>
        <taxon>Betaproteobacteria</taxon>
        <taxon>Burkholderiales</taxon>
        <taxon>Oxalobacteraceae</taxon>
        <taxon>Undibacterium</taxon>
    </lineage>
</organism>
<keyword evidence="4" id="KW-0067">ATP-binding</keyword>
<dbReference type="InterPro" id="IPR051782">
    <property type="entry name" value="ABC_Transporter_VariousFunc"/>
</dbReference>
<keyword evidence="7" id="KW-1185">Reference proteome</keyword>
<protein>
    <submittedName>
        <fullName evidence="6">ABC transporter</fullName>
    </submittedName>
</protein>
<evidence type="ECO:0000256" key="4">
    <source>
        <dbReference type="ARBA" id="ARBA00022840"/>
    </source>
</evidence>
<evidence type="ECO:0000313" key="6">
    <source>
        <dbReference type="EMBL" id="GGX15878.1"/>
    </source>
</evidence>
<evidence type="ECO:0000313" key="7">
    <source>
        <dbReference type="Proteomes" id="UP000620127"/>
    </source>
</evidence>
<dbReference type="PROSITE" id="PS00211">
    <property type="entry name" value="ABC_TRANSPORTER_1"/>
    <property type="match status" value="1"/>
</dbReference>
<dbReference type="SUPFAM" id="SSF52540">
    <property type="entry name" value="P-loop containing nucleoside triphosphate hydrolases"/>
    <property type="match status" value="1"/>
</dbReference>
<dbReference type="InterPro" id="IPR027417">
    <property type="entry name" value="P-loop_NTPase"/>
</dbReference>
<dbReference type="InterPro" id="IPR003439">
    <property type="entry name" value="ABC_transporter-like_ATP-bd"/>
</dbReference>
<gene>
    <name evidence="6" type="ORF">GCM10011282_22800</name>
</gene>
<dbReference type="PANTHER" id="PTHR42939">
    <property type="entry name" value="ABC TRANSPORTER ATP-BINDING PROTEIN ALBC-RELATED"/>
    <property type="match status" value="1"/>
</dbReference>
<dbReference type="Gene3D" id="3.40.50.300">
    <property type="entry name" value="P-loop containing nucleotide triphosphate hydrolases"/>
    <property type="match status" value="1"/>
</dbReference>
<dbReference type="EMBL" id="BMYT01000003">
    <property type="protein sequence ID" value="GGX15878.1"/>
    <property type="molecule type" value="Genomic_DNA"/>
</dbReference>
<keyword evidence="3" id="KW-0547">Nucleotide-binding</keyword>
<feature type="domain" description="ABC transporter" evidence="5">
    <location>
        <begin position="11"/>
        <end position="261"/>
    </location>
</feature>
<comment type="caution">
    <text evidence="6">The sequence shown here is derived from an EMBL/GenBank/DDBJ whole genome shotgun (WGS) entry which is preliminary data.</text>
</comment>
<proteinExistence type="predicted"/>
<sequence>MTQTNTHSYAIECDQLHLAYGFKSVLNDINLAIPQGAVVGLIGANGSGKSSLLRCIVGLQVPQAGEVRIFNTPTLSINDAIRERLGFVAQAADLFPWLTVEKHIKMIGQAYPRWQERRALELAIRLRLPMTREVNQLSGGDQQKLAVVLALAHQPDLIVVDEPVSSLDPMTRRDFMRSLFQDSAFNIDFYSNEDKEFESDTTSSTQQFQYHPTIIISSHLLSDLERVISHVAFIRDGRIQLFEEWDNVLAFVRIIPKTTTPVPQQLCIAENSQQQIVDIRKIKDAVNNQETSFINATAIEAMSPVNNLDDLFIALNS</sequence>
<dbReference type="InterPro" id="IPR003593">
    <property type="entry name" value="AAA+_ATPase"/>
</dbReference>
<dbReference type="SMART" id="SM00382">
    <property type="entry name" value="AAA"/>
    <property type="match status" value="1"/>
</dbReference>
<dbReference type="PANTHER" id="PTHR42939:SF1">
    <property type="entry name" value="ABC TRANSPORTER ATP-BINDING PROTEIN ALBC-RELATED"/>
    <property type="match status" value="1"/>
</dbReference>
<accession>A0ABQ2XGK1</accession>
<evidence type="ECO:0000259" key="5">
    <source>
        <dbReference type="PROSITE" id="PS50893"/>
    </source>
</evidence>
<dbReference type="RefSeq" id="WP_189346235.1">
    <property type="nucleotide sequence ID" value="NZ_BMYT01000003.1"/>
</dbReference>